<dbReference type="Pfam" id="PF02616">
    <property type="entry name" value="SMC_ScpA"/>
    <property type="match status" value="1"/>
</dbReference>
<comment type="subunit">
    <text evidence="5">Component of a cohesin-like complex composed of ScpA, ScpB and the Smc homodimer, in which ScpA and ScpB bind to the head domain of Smc. The presence of the three proteins is required for the association of the complex with DNA.</text>
</comment>
<keyword evidence="1 5" id="KW-0132">Cell division</keyword>
<keyword evidence="5" id="KW-0963">Cytoplasm</keyword>
<protein>
    <recommendedName>
        <fullName evidence="4 5">Segregation and condensation protein A</fullName>
    </recommendedName>
</protein>
<name>A0ABU0CRX0_9BACI</name>
<evidence type="ECO:0000256" key="4">
    <source>
        <dbReference type="ARBA" id="ARBA00044777"/>
    </source>
</evidence>
<dbReference type="Proteomes" id="UP001232445">
    <property type="component" value="Unassembled WGS sequence"/>
</dbReference>
<keyword evidence="2 5" id="KW-0159">Chromosome partition</keyword>
<accession>A0ABU0CRX0</accession>
<keyword evidence="7" id="KW-1185">Reference proteome</keyword>
<dbReference type="InterPro" id="IPR023093">
    <property type="entry name" value="ScpA-like_C"/>
</dbReference>
<comment type="caution">
    <text evidence="6">The sequence shown here is derived from an EMBL/GenBank/DDBJ whole genome shotgun (WGS) entry which is preliminary data.</text>
</comment>
<organism evidence="6 7">
    <name type="scientific">Caldalkalibacillus uzonensis</name>
    <dbReference type="NCBI Taxonomy" id="353224"/>
    <lineage>
        <taxon>Bacteria</taxon>
        <taxon>Bacillati</taxon>
        <taxon>Bacillota</taxon>
        <taxon>Bacilli</taxon>
        <taxon>Bacillales</taxon>
        <taxon>Bacillaceae</taxon>
        <taxon>Caldalkalibacillus</taxon>
    </lineage>
</organism>
<dbReference type="EMBL" id="JAUSUQ010000006">
    <property type="protein sequence ID" value="MDQ0339178.1"/>
    <property type="molecule type" value="Genomic_DNA"/>
</dbReference>
<comment type="function">
    <text evidence="5">Participates in chromosomal partition during cell division. May act via the formation of a condensin-like complex containing Smc and ScpB that pull DNA away from mid-cell into both cell halves.</text>
</comment>
<dbReference type="InterPro" id="IPR003768">
    <property type="entry name" value="ScpA"/>
</dbReference>
<dbReference type="PANTHER" id="PTHR33969:SF2">
    <property type="entry name" value="SEGREGATION AND CONDENSATION PROTEIN A"/>
    <property type="match status" value="1"/>
</dbReference>
<evidence type="ECO:0000313" key="6">
    <source>
        <dbReference type="EMBL" id="MDQ0339178.1"/>
    </source>
</evidence>
<dbReference type="Gene3D" id="6.10.250.2410">
    <property type="match status" value="1"/>
</dbReference>
<dbReference type="Gene3D" id="1.10.10.580">
    <property type="entry name" value="Structural maintenance of chromosome 1. Chain E"/>
    <property type="match status" value="1"/>
</dbReference>
<evidence type="ECO:0000256" key="1">
    <source>
        <dbReference type="ARBA" id="ARBA00022618"/>
    </source>
</evidence>
<evidence type="ECO:0000256" key="5">
    <source>
        <dbReference type="HAMAP-Rule" id="MF_01805"/>
    </source>
</evidence>
<evidence type="ECO:0000256" key="2">
    <source>
        <dbReference type="ARBA" id="ARBA00022829"/>
    </source>
</evidence>
<sequence length="254" mass="29763">MPMLQIKLDSFEGPLDLLLHLIDKAEVDIYDISVSEITDQYVAYIHQMQQLELEIASEFLVMAATLLAIKSKMLLPKKEEYTFQPMLDMELEEEYDPREELIQRLVQYKKYKQLAALLREEEAKRSQIYTRPAEDLTAFVDRDDVNPVANVSLFDLVDALQEVLKKKEEEPLSKVERDEISVSERMKEIKDRLVREREITFNQLFQGKRSKTQIVVTFLALLELMKKKEVICRQDRLFAEIKISLAMEVHAYGS</sequence>
<dbReference type="HAMAP" id="MF_01805">
    <property type="entry name" value="ScpA"/>
    <property type="match status" value="1"/>
</dbReference>
<evidence type="ECO:0000256" key="3">
    <source>
        <dbReference type="ARBA" id="ARBA00023306"/>
    </source>
</evidence>
<comment type="subcellular location">
    <subcellularLocation>
        <location evidence="5">Cytoplasm</location>
    </subcellularLocation>
    <text evidence="5">Associated with two foci at the outer edges of the nucleoid region in young cells, and at four foci within both cell halves in older cells.</text>
</comment>
<reference evidence="6 7" key="1">
    <citation type="submission" date="2023-07" db="EMBL/GenBank/DDBJ databases">
        <title>Genomic Encyclopedia of Type Strains, Phase IV (KMG-IV): sequencing the most valuable type-strain genomes for metagenomic binning, comparative biology and taxonomic classification.</title>
        <authorList>
            <person name="Goeker M."/>
        </authorList>
    </citation>
    <scope>NUCLEOTIDE SEQUENCE [LARGE SCALE GENOMIC DNA]</scope>
    <source>
        <strain evidence="6 7">DSM 17740</strain>
    </source>
</reference>
<evidence type="ECO:0000313" key="7">
    <source>
        <dbReference type="Proteomes" id="UP001232445"/>
    </source>
</evidence>
<keyword evidence="3 5" id="KW-0131">Cell cycle</keyword>
<dbReference type="PANTHER" id="PTHR33969">
    <property type="entry name" value="SEGREGATION AND CONDENSATION PROTEIN A"/>
    <property type="match status" value="1"/>
</dbReference>
<gene>
    <name evidence="5" type="primary">scpA</name>
    <name evidence="6" type="ORF">J2S00_001964</name>
</gene>
<comment type="similarity">
    <text evidence="5">Belongs to the ScpA family.</text>
</comment>
<proteinExistence type="inferred from homology"/>